<accession>A0A5P9NNT2</accession>
<evidence type="ECO:0000256" key="1">
    <source>
        <dbReference type="SAM" id="Phobius"/>
    </source>
</evidence>
<name>A0A5P9NNT2_9GAMM</name>
<keyword evidence="1" id="KW-1133">Transmembrane helix</keyword>
<dbReference type="RefSeq" id="WP_153240302.1">
    <property type="nucleotide sequence ID" value="NZ_CP036422.1"/>
</dbReference>
<dbReference type="KEGG" id="halc:EY643_16660"/>
<dbReference type="Proteomes" id="UP000326287">
    <property type="component" value="Chromosome"/>
</dbReference>
<keyword evidence="3" id="KW-1185">Reference proteome</keyword>
<sequence length="86" mass="9978">MEQIGIAFTGLVAIWLTQHRDYNYRRYACLFGLAGQPFWFYSAYMAQQWGIFLLCIFYAVAWARGIRTYWLKPVPAASQSPSNANE</sequence>
<keyword evidence="1" id="KW-0812">Transmembrane</keyword>
<gene>
    <name evidence="2" type="ORF">EY643_16660</name>
</gene>
<evidence type="ECO:0000313" key="2">
    <source>
        <dbReference type="EMBL" id="QFU77156.1"/>
    </source>
</evidence>
<feature type="transmembrane region" description="Helical" evidence="1">
    <location>
        <begin position="38"/>
        <end position="63"/>
    </location>
</feature>
<reference evidence="2 3" key="1">
    <citation type="submission" date="2019-02" db="EMBL/GenBank/DDBJ databases">
        <authorList>
            <person name="Li S.-H."/>
        </authorList>
    </citation>
    <scope>NUCLEOTIDE SEQUENCE [LARGE SCALE GENOMIC DNA]</scope>
    <source>
        <strain evidence="2 3">IMCC14385</strain>
    </source>
</reference>
<dbReference type="EMBL" id="CP036422">
    <property type="protein sequence ID" value="QFU77156.1"/>
    <property type="molecule type" value="Genomic_DNA"/>
</dbReference>
<protein>
    <submittedName>
        <fullName evidence="2">Uncharacterized protein</fullName>
    </submittedName>
</protein>
<organism evidence="2 3">
    <name type="scientific">Halioglobus maricola</name>
    <dbReference type="NCBI Taxonomy" id="2601894"/>
    <lineage>
        <taxon>Bacteria</taxon>
        <taxon>Pseudomonadati</taxon>
        <taxon>Pseudomonadota</taxon>
        <taxon>Gammaproteobacteria</taxon>
        <taxon>Cellvibrionales</taxon>
        <taxon>Halieaceae</taxon>
        <taxon>Halioglobus</taxon>
    </lineage>
</organism>
<evidence type="ECO:0000313" key="3">
    <source>
        <dbReference type="Proteomes" id="UP000326287"/>
    </source>
</evidence>
<proteinExistence type="predicted"/>
<dbReference type="AlphaFoldDB" id="A0A5P9NNT2"/>
<keyword evidence="1" id="KW-0472">Membrane</keyword>
<dbReference type="OrthoDB" id="9007099at2"/>